<evidence type="ECO:0000313" key="2">
    <source>
        <dbReference type="Proteomes" id="UP000235145"/>
    </source>
</evidence>
<organism evidence="1 2">
    <name type="scientific">Lactuca sativa</name>
    <name type="common">Garden lettuce</name>
    <dbReference type="NCBI Taxonomy" id="4236"/>
    <lineage>
        <taxon>Eukaryota</taxon>
        <taxon>Viridiplantae</taxon>
        <taxon>Streptophyta</taxon>
        <taxon>Embryophyta</taxon>
        <taxon>Tracheophyta</taxon>
        <taxon>Spermatophyta</taxon>
        <taxon>Magnoliopsida</taxon>
        <taxon>eudicotyledons</taxon>
        <taxon>Gunneridae</taxon>
        <taxon>Pentapetalae</taxon>
        <taxon>asterids</taxon>
        <taxon>campanulids</taxon>
        <taxon>Asterales</taxon>
        <taxon>Asteraceae</taxon>
        <taxon>Cichorioideae</taxon>
        <taxon>Cichorieae</taxon>
        <taxon>Lactucinae</taxon>
        <taxon>Lactuca</taxon>
    </lineage>
</organism>
<keyword evidence="2" id="KW-1185">Reference proteome</keyword>
<dbReference type="AlphaFoldDB" id="A0A9R1VDI9"/>
<sequence>MVSVTTTCHHYPRTYGIILLELIRHRLRRKQLSPREVSAHRCTVNSINRESFTQLTKGLDRSTTGKHISRLPRTLINGYKSVYCVCALSLSLSLSLSAR</sequence>
<protein>
    <submittedName>
        <fullName evidence="1">Uncharacterized protein</fullName>
    </submittedName>
</protein>
<reference evidence="1 2" key="1">
    <citation type="journal article" date="2017" name="Nat. Commun.">
        <title>Genome assembly with in vitro proximity ligation data and whole-genome triplication in lettuce.</title>
        <authorList>
            <person name="Reyes-Chin-Wo S."/>
            <person name="Wang Z."/>
            <person name="Yang X."/>
            <person name="Kozik A."/>
            <person name="Arikit S."/>
            <person name="Song C."/>
            <person name="Xia L."/>
            <person name="Froenicke L."/>
            <person name="Lavelle D.O."/>
            <person name="Truco M.J."/>
            <person name="Xia R."/>
            <person name="Zhu S."/>
            <person name="Xu C."/>
            <person name="Xu H."/>
            <person name="Xu X."/>
            <person name="Cox K."/>
            <person name="Korf I."/>
            <person name="Meyers B.C."/>
            <person name="Michelmore R.W."/>
        </authorList>
    </citation>
    <scope>NUCLEOTIDE SEQUENCE [LARGE SCALE GENOMIC DNA]</scope>
    <source>
        <strain evidence="2">cv. Salinas</strain>
        <tissue evidence="1">Seedlings</tissue>
    </source>
</reference>
<name>A0A9R1VDI9_LACSA</name>
<gene>
    <name evidence="1" type="ORF">LSAT_V11C500230890</name>
</gene>
<evidence type="ECO:0000313" key="1">
    <source>
        <dbReference type="EMBL" id="KAJ0203294.1"/>
    </source>
</evidence>
<proteinExistence type="predicted"/>
<accession>A0A9R1VDI9</accession>
<dbReference type="Proteomes" id="UP000235145">
    <property type="component" value="Unassembled WGS sequence"/>
</dbReference>
<dbReference type="EMBL" id="NBSK02000005">
    <property type="protein sequence ID" value="KAJ0203294.1"/>
    <property type="molecule type" value="Genomic_DNA"/>
</dbReference>
<comment type="caution">
    <text evidence="1">The sequence shown here is derived from an EMBL/GenBank/DDBJ whole genome shotgun (WGS) entry which is preliminary data.</text>
</comment>